<gene>
    <name evidence="1" type="ORF">AAGT77_15870</name>
</gene>
<dbReference type="Proteomes" id="UP001445268">
    <property type="component" value="Chromosome"/>
</dbReference>
<dbReference type="RefSeq" id="WP_342631180.1">
    <property type="nucleotide sequence ID" value="NZ_CP152380.1"/>
</dbReference>
<protein>
    <submittedName>
        <fullName evidence="1">Uncharacterized protein</fullName>
    </submittedName>
</protein>
<dbReference type="EMBL" id="CP152380">
    <property type="protein sequence ID" value="XAF53381.1"/>
    <property type="molecule type" value="Genomic_DNA"/>
</dbReference>
<name>A0ABZ3E130_9GAMM</name>
<evidence type="ECO:0000313" key="2">
    <source>
        <dbReference type="Proteomes" id="UP001445268"/>
    </source>
</evidence>
<proteinExistence type="predicted"/>
<evidence type="ECO:0000313" key="1">
    <source>
        <dbReference type="EMBL" id="XAF53381.1"/>
    </source>
</evidence>
<sequence>MAGAKRTWVRQAFMKQSFMRSRTTAICDCWLDPLAGARSVFREGDPALLPDNRYTPGKNSTWTENAKIAYNKAI</sequence>
<organism evidence="1 2">
    <name type="scientific">Marinobacter alkaliphilus</name>
    <dbReference type="NCBI Taxonomy" id="254719"/>
    <lineage>
        <taxon>Bacteria</taxon>
        <taxon>Pseudomonadati</taxon>
        <taxon>Pseudomonadota</taxon>
        <taxon>Gammaproteobacteria</taxon>
        <taxon>Pseudomonadales</taxon>
        <taxon>Marinobacteraceae</taxon>
        <taxon>Marinobacter</taxon>
    </lineage>
</organism>
<keyword evidence="2" id="KW-1185">Reference proteome</keyword>
<accession>A0ABZ3E130</accession>
<reference evidence="1 2" key="1">
    <citation type="submission" date="2024-04" db="EMBL/GenBank/DDBJ databases">
        <title>Marinobacter sp. SBY-1.</title>
        <authorList>
            <person name="Pan C."/>
        </authorList>
    </citation>
    <scope>NUCLEOTIDE SEQUENCE [LARGE SCALE GENOMIC DNA]</scope>
    <source>
        <strain evidence="1 2">SBY-1</strain>
    </source>
</reference>